<evidence type="ECO:0000313" key="8">
    <source>
        <dbReference type="EMBL" id="CAF9911783.1"/>
    </source>
</evidence>
<evidence type="ECO:0000256" key="6">
    <source>
        <dbReference type="SAM" id="Phobius"/>
    </source>
</evidence>
<keyword evidence="4 6" id="KW-0472">Membrane</keyword>
<feature type="transmembrane region" description="Helical" evidence="6">
    <location>
        <begin position="464"/>
        <end position="482"/>
    </location>
</feature>
<dbReference type="PANTHER" id="PTHR23502:SF151">
    <property type="entry name" value="MAJOR FACILITATOR SUPERFAMILY (MFS) PROFILE DOMAIN-CONTAINING PROTEIN"/>
    <property type="match status" value="1"/>
</dbReference>
<dbReference type="GO" id="GO:0005886">
    <property type="term" value="C:plasma membrane"/>
    <property type="evidence" value="ECO:0007669"/>
    <property type="project" value="TreeGrafter"/>
</dbReference>
<feature type="transmembrane region" description="Helical" evidence="6">
    <location>
        <begin position="79"/>
        <end position="100"/>
    </location>
</feature>
<dbReference type="OrthoDB" id="2441642at2759"/>
<sequence>MSPSMEIEPASPTRSTVLSPTSASPHPQPPSQDIYTTFSQREKYGITFILGITTITSPLTATIYFPLLPLLQAHFHTSAQAINLTITIYIIFQALSPLFFATLSDTFGRRPIFLVTLLIYLFANLGLALQQDSYGALLVLRALQSFGSSAAIAVSYGVVADVCVPSDRGKMVGPISSAQSLGLCIGPVIGGWVAWKSRGYGWVFWVLVIVSGVLVAVAGAFLPETARNVVGNGRQGATRWWIRPWCNGIVHSLRRLRQQGTPKEKSSFERDASGGRDAEELCAEKKRFKFLDFLACLRIIFWKDSALILWMHGWFYLVDYSIQTALPSIYQDIYHFNELLIGLSYLPRGAGIITGGYLNGKMMDRKYRLTAKEINHTIDRAAGDNLDHFPIETARSRDSWHLFGTLSLILIAYGWAVEKHAHVSIPLVLQYAQGFLTTSLYTIFITLLVDVFPESPSTAAAAGSVARCSLAASGVAALQPLLDVLGRGWYFTALALVSSFFGFVVVFAIQTHGRSWRSERRAKTTTVQRDQEYGEKDEAPRPASS</sequence>
<feature type="transmembrane region" description="Helical" evidence="6">
    <location>
        <begin position="428"/>
        <end position="452"/>
    </location>
</feature>
<reference evidence="8" key="1">
    <citation type="submission" date="2021-03" db="EMBL/GenBank/DDBJ databases">
        <authorList>
            <person name="Tagirdzhanova G."/>
        </authorList>
    </citation>
    <scope>NUCLEOTIDE SEQUENCE</scope>
</reference>
<feature type="region of interest" description="Disordered" evidence="5">
    <location>
        <begin position="520"/>
        <end position="545"/>
    </location>
</feature>
<dbReference type="SUPFAM" id="SSF103473">
    <property type="entry name" value="MFS general substrate transporter"/>
    <property type="match status" value="1"/>
</dbReference>
<feature type="domain" description="Major facilitator superfamily (MFS) profile" evidence="7">
    <location>
        <begin position="46"/>
        <end position="510"/>
    </location>
</feature>
<evidence type="ECO:0000259" key="7">
    <source>
        <dbReference type="PROSITE" id="PS50850"/>
    </source>
</evidence>
<feature type="transmembrane region" description="Helical" evidence="6">
    <location>
        <begin position="295"/>
        <end position="316"/>
    </location>
</feature>
<evidence type="ECO:0000256" key="2">
    <source>
        <dbReference type="ARBA" id="ARBA00022692"/>
    </source>
</evidence>
<keyword evidence="3 6" id="KW-1133">Transmembrane helix</keyword>
<dbReference type="AlphaFoldDB" id="A0A8H3IB31"/>
<dbReference type="EMBL" id="CAJPDS010000010">
    <property type="protein sequence ID" value="CAF9911783.1"/>
    <property type="molecule type" value="Genomic_DNA"/>
</dbReference>
<dbReference type="PROSITE" id="PS50850">
    <property type="entry name" value="MFS"/>
    <property type="match status" value="1"/>
</dbReference>
<organism evidence="8 9">
    <name type="scientific">Heterodermia speciosa</name>
    <dbReference type="NCBI Taxonomy" id="116794"/>
    <lineage>
        <taxon>Eukaryota</taxon>
        <taxon>Fungi</taxon>
        <taxon>Dikarya</taxon>
        <taxon>Ascomycota</taxon>
        <taxon>Pezizomycotina</taxon>
        <taxon>Lecanoromycetes</taxon>
        <taxon>OSLEUM clade</taxon>
        <taxon>Lecanoromycetidae</taxon>
        <taxon>Caliciales</taxon>
        <taxon>Physciaceae</taxon>
        <taxon>Heterodermia</taxon>
    </lineage>
</organism>
<feature type="transmembrane region" description="Helical" evidence="6">
    <location>
        <begin position="44"/>
        <end position="67"/>
    </location>
</feature>
<dbReference type="Pfam" id="PF07690">
    <property type="entry name" value="MFS_1"/>
    <property type="match status" value="1"/>
</dbReference>
<protein>
    <recommendedName>
        <fullName evidence="7">Major facilitator superfamily (MFS) profile domain-containing protein</fullName>
    </recommendedName>
</protein>
<dbReference type="GO" id="GO:0022857">
    <property type="term" value="F:transmembrane transporter activity"/>
    <property type="evidence" value="ECO:0007669"/>
    <property type="project" value="InterPro"/>
</dbReference>
<dbReference type="PANTHER" id="PTHR23502">
    <property type="entry name" value="MAJOR FACILITATOR SUPERFAMILY"/>
    <property type="match status" value="1"/>
</dbReference>
<feature type="transmembrane region" description="Helical" evidence="6">
    <location>
        <begin position="488"/>
        <end position="509"/>
    </location>
</feature>
<dbReference type="InterPro" id="IPR011701">
    <property type="entry name" value="MFS"/>
</dbReference>
<name>A0A8H3IB31_9LECA</name>
<feature type="transmembrane region" description="Helical" evidence="6">
    <location>
        <begin position="201"/>
        <end position="222"/>
    </location>
</feature>
<dbReference type="InterPro" id="IPR036259">
    <property type="entry name" value="MFS_trans_sf"/>
</dbReference>
<dbReference type="InterPro" id="IPR020846">
    <property type="entry name" value="MFS_dom"/>
</dbReference>
<evidence type="ECO:0000256" key="5">
    <source>
        <dbReference type="SAM" id="MobiDB-lite"/>
    </source>
</evidence>
<feature type="transmembrane region" description="Helical" evidence="6">
    <location>
        <begin position="112"/>
        <end position="130"/>
    </location>
</feature>
<feature type="transmembrane region" description="Helical" evidence="6">
    <location>
        <begin position="176"/>
        <end position="195"/>
    </location>
</feature>
<evidence type="ECO:0000313" key="9">
    <source>
        <dbReference type="Proteomes" id="UP000664521"/>
    </source>
</evidence>
<evidence type="ECO:0000256" key="1">
    <source>
        <dbReference type="ARBA" id="ARBA00004141"/>
    </source>
</evidence>
<gene>
    <name evidence="8" type="ORF">HETSPECPRED_000443</name>
</gene>
<comment type="caution">
    <text evidence="8">The sequence shown here is derived from an EMBL/GenBank/DDBJ whole genome shotgun (WGS) entry which is preliminary data.</text>
</comment>
<evidence type="ECO:0000256" key="4">
    <source>
        <dbReference type="ARBA" id="ARBA00023136"/>
    </source>
</evidence>
<keyword evidence="2 6" id="KW-0812">Transmembrane</keyword>
<dbReference type="Gene3D" id="1.20.1250.20">
    <property type="entry name" value="MFS general substrate transporter like domains"/>
    <property type="match status" value="1"/>
</dbReference>
<keyword evidence="9" id="KW-1185">Reference proteome</keyword>
<evidence type="ECO:0000256" key="3">
    <source>
        <dbReference type="ARBA" id="ARBA00022989"/>
    </source>
</evidence>
<dbReference type="Proteomes" id="UP000664521">
    <property type="component" value="Unassembled WGS sequence"/>
</dbReference>
<feature type="transmembrane region" description="Helical" evidence="6">
    <location>
        <begin position="142"/>
        <end position="164"/>
    </location>
</feature>
<proteinExistence type="predicted"/>
<feature type="transmembrane region" description="Helical" evidence="6">
    <location>
        <begin position="336"/>
        <end position="358"/>
    </location>
</feature>
<comment type="subcellular location">
    <subcellularLocation>
        <location evidence="1">Membrane</location>
        <topology evidence="1">Multi-pass membrane protein</topology>
    </subcellularLocation>
</comment>
<feature type="region of interest" description="Disordered" evidence="5">
    <location>
        <begin position="1"/>
        <end position="32"/>
    </location>
</feature>
<feature type="transmembrane region" description="Helical" evidence="6">
    <location>
        <begin position="399"/>
        <end position="416"/>
    </location>
</feature>
<feature type="compositionally biased region" description="Basic and acidic residues" evidence="5">
    <location>
        <begin position="529"/>
        <end position="545"/>
    </location>
</feature>
<feature type="compositionally biased region" description="Polar residues" evidence="5">
    <location>
        <begin position="12"/>
        <end position="32"/>
    </location>
</feature>
<accession>A0A8H3IB31</accession>